<dbReference type="NCBIfam" id="NF009131">
    <property type="entry name" value="PRK12484.1"/>
    <property type="match status" value="1"/>
</dbReference>
<dbReference type="CDD" id="cd01570">
    <property type="entry name" value="NAPRTase_A"/>
    <property type="match status" value="1"/>
</dbReference>
<dbReference type="GO" id="GO:0005829">
    <property type="term" value="C:cytosol"/>
    <property type="evidence" value="ECO:0007669"/>
    <property type="project" value="TreeGrafter"/>
</dbReference>
<dbReference type="GO" id="GO:0004516">
    <property type="term" value="F:nicotinate phosphoribosyltransferase activity"/>
    <property type="evidence" value="ECO:0007669"/>
    <property type="project" value="UniProtKB-UniRule"/>
</dbReference>
<dbReference type="Gene3D" id="3.20.20.70">
    <property type="entry name" value="Aldolase class I"/>
    <property type="match status" value="1"/>
</dbReference>
<organism evidence="14 15">
    <name type="scientific">Anabaena sphaerica FACHB-251</name>
    <dbReference type="NCBI Taxonomy" id="2692883"/>
    <lineage>
        <taxon>Bacteria</taxon>
        <taxon>Bacillati</taxon>
        <taxon>Cyanobacteriota</taxon>
        <taxon>Cyanophyceae</taxon>
        <taxon>Nostocales</taxon>
        <taxon>Nostocaceae</taxon>
        <taxon>Anabaena</taxon>
    </lineage>
</organism>
<comment type="similarity">
    <text evidence="2 9">Belongs to the NAPRTase family.</text>
</comment>
<dbReference type="Pfam" id="PF04095">
    <property type="entry name" value="NAPRTase"/>
    <property type="match status" value="1"/>
</dbReference>
<keyword evidence="7 9" id="KW-0808">Transferase</keyword>
<evidence type="ECO:0000256" key="6">
    <source>
        <dbReference type="ARBA" id="ARBA00022642"/>
    </source>
</evidence>
<keyword evidence="6 9" id="KW-0662">Pyridine nucleotide biosynthesis</keyword>
<dbReference type="PANTHER" id="PTHR11098">
    <property type="entry name" value="NICOTINATE PHOSPHORIBOSYLTRANSFERASE"/>
    <property type="match status" value="1"/>
</dbReference>
<keyword evidence="15" id="KW-1185">Reference proteome</keyword>
<protein>
    <recommendedName>
        <fullName evidence="3 9">Nicotinate phosphoribosyltransferase</fullName>
        <ecNumber evidence="3 9">6.3.4.21</ecNumber>
    </recommendedName>
</protein>
<name>A0A926WEQ4_9NOST</name>
<feature type="domain" description="Nicotinate phosphoribosyltransferase N-terminal" evidence="12">
    <location>
        <begin position="25"/>
        <end position="152"/>
    </location>
</feature>
<dbReference type="SUPFAM" id="SSF54675">
    <property type="entry name" value="Nicotinate/Quinolinate PRTase N-terminal domain-like"/>
    <property type="match status" value="1"/>
</dbReference>
<dbReference type="InterPro" id="IPR040727">
    <property type="entry name" value="NAPRTase_N"/>
</dbReference>
<keyword evidence="4" id="KW-0597">Phosphoprotein</keyword>
<keyword evidence="14" id="KW-0328">Glycosyltransferase</keyword>
<dbReference type="RefSeq" id="WP_190558347.1">
    <property type="nucleotide sequence ID" value="NZ_JACJQU010000002.1"/>
</dbReference>
<comment type="pathway">
    <text evidence="1 9">Cofactor biosynthesis; NAD(+) biosynthesis; nicotinate D-ribonucleotide from nicotinate: step 1/1.</text>
</comment>
<dbReference type="InterPro" id="IPR006405">
    <property type="entry name" value="Nic_PRibTrfase_pncB"/>
</dbReference>
<dbReference type="GO" id="GO:0016757">
    <property type="term" value="F:glycosyltransferase activity"/>
    <property type="evidence" value="ECO:0007669"/>
    <property type="project" value="UniProtKB-KW"/>
</dbReference>
<evidence type="ECO:0000256" key="7">
    <source>
        <dbReference type="ARBA" id="ARBA00022679"/>
    </source>
</evidence>
<evidence type="ECO:0000256" key="10">
    <source>
        <dbReference type="SAM" id="MobiDB-lite"/>
    </source>
</evidence>
<evidence type="ECO:0000256" key="9">
    <source>
        <dbReference type="RuleBase" id="RU365100"/>
    </source>
</evidence>
<comment type="PTM">
    <text evidence="9">Transiently phosphorylated on a His residue during the reaction cycle. Phosphorylation strongly increases the affinity for substrates and increases the rate of nicotinate D-ribonucleotide production. Dephosphorylation regenerates the low-affinity form of the enzyme, leading to product release.</text>
</comment>
<evidence type="ECO:0000259" key="12">
    <source>
        <dbReference type="Pfam" id="PF17767"/>
    </source>
</evidence>
<evidence type="ECO:0000256" key="4">
    <source>
        <dbReference type="ARBA" id="ARBA00022553"/>
    </source>
</evidence>
<feature type="domain" description="Nicotinate/nicotinamide phosphoribosyltransferase" evidence="11">
    <location>
        <begin position="174"/>
        <end position="292"/>
    </location>
</feature>
<evidence type="ECO:0000259" key="13">
    <source>
        <dbReference type="Pfam" id="PF17956"/>
    </source>
</evidence>
<dbReference type="Proteomes" id="UP000662185">
    <property type="component" value="Unassembled WGS sequence"/>
</dbReference>
<proteinExistence type="inferred from homology"/>
<evidence type="ECO:0000313" key="14">
    <source>
        <dbReference type="EMBL" id="MBD2293221.1"/>
    </source>
</evidence>
<comment type="function">
    <text evidence="9">Catalyzes the first step in the biosynthesis of NAD from nicotinic acid, the ATP-dependent synthesis of beta-nicotinate D-ribonucleotide from nicotinate and 5-phospho-D-ribose 1-phosphate.</text>
</comment>
<feature type="compositionally biased region" description="Basic and acidic residues" evidence="10">
    <location>
        <begin position="452"/>
        <end position="466"/>
    </location>
</feature>
<dbReference type="InterPro" id="IPR036068">
    <property type="entry name" value="Nicotinate_pribotase-like_C"/>
</dbReference>
<dbReference type="NCBIfam" id="NF006696">
    <property type="entry name" value="PRK09243.1-3"/>
    <property type="match status" value="1"/>
</dbReference>
<dbReference type="Pfam" id="PF17767">
    <property type="entry name" value="NAPRTase_N"/>
    <property type="match status" value="1"/>
</dbReference>
<evidence type="ECO:0000313" key="15">
    <source>
        <dbReference type="Proteomes" id="UP000662185"/>
    </source>
</evidence>
<reference evidence="15" key="1">
    <citation type="journal article" date="2020" name="ISME J.">
        <title>Comparative genomics reveals insights into cyanobacterial evolution and habitat adaptation.</title>
        <authorList>
            <person name="Chen M.Y."/>
            <person name="Teng W.K."/>
            <person name="Zhao L."/>
            <person name="Hu C.X."/>
            <person name="Zhou Y.K."/>
            <person name="Han B.P."/>
            <person name="Song L.R."/>
            <person name="Shu W.S."/>
        </authorList>
    </citation>
    <scope>NUCLEOTIDE SEQUENCE [LARGE SCALE GENOMIC DNA]</scope>
    <source>
        <strain evidence="15">FACHB-251</strain>
    </source>
</reference>
<accession>A0A926WEQ4</accession>
<evidence type="ECO:0000259" key="11">
    <source>
        <dbReference type="Pfam" id="PF04095"/>
    </source>
</evidence>
<evidence type="ECO:0000256" key="5">
    <source>
        <dbReference type="ARBA" id="ARBA00022598"/>
    </source>
</evidence>
<dbReference type="InterPro" id="IPR007229">
    <property type="entry name" value="Nic_PRibTrfase-Fam"/>
</dbReference>
<keyword evidence="5 9" id="KW-0436">Ligase</keyword>
<dbReference type="Gene3D" id="3.20.140.10">
    <property type="entry name" value="nicotinate phosphoribosyltransferase"/>
    <property type="match status" value="3"/>
</dbReference>
<evidence type="ECO:0000256" key="3">
    <source>
        <dbReference type="ARBA" id="ARBA00013236"/>
    </source>
</evidence>
<evidence type="ECO:0000256" key="1">
    <source>
        <dbReference type="ARBA" id="ARBA00004952"/>
    </source>
</evidence>
<comment type="caution">
    <text evidence="14">The sequence shown here is derived from an EMBL/GenBank/DDBJ whole genome shotgun (WGS) entry which is preliminary data.</text>
</comment>
<evidence type="ECO:0000256" key="2">
    <source>
        <dbReference type="ARBA" id="ARBA00010897"/>
    </source>
</evidence>
<evidence type="ECO:0000256" key="8">
    <source>
        <dbReference type="ARBA" id="ARBA00048668"/>
    </source>
</evidence>
<dbReference type="InterPro" id="IPR041619">
    <property type="entry name" value="NAPRTase_C"/>
</dbReference>
<dbReference type="EC" id="6.3.4.21" evidence="3 9"/>
<feature type="region of interest" description="Disordered" evidence="10">
    <location>
        <begin position="444"/>
        <end position="466"/>
    </location>
</feature>
<dbReference type="InterPro" id="IPR041525">
    <property type="entry name" value="N/Namide_PRibTrfase"/>
</dbReference>
<dbReference type="PIRSF" id="PIRSF000484">
    <property type="entry name" value="NAPRT"/>
    <property type="match status" value="1"/>
</dbReference>
<dbReference type="InterPro" id="IPR013785">
    <property type="entry name" value="Aldolase_TIM"/>
</dbReference>
<dbReference type="AlphaFoldDB" id="A0A926WEQ4"/>
<dbReference type="PANTHER" id="PTHR11098:SF1">
    <property type="entry name" value="NICOTINATE PHOSPHORIBOSYLTRANSFERASE"/>
    <property type="match status" value="1"/>
</dbReference>
<sequence length="466" mass="51110">MTTFMDVGYGYQNPDLNLSPEDYSLLTDLYQLTMAACYTGEGIEQKRASFELFVRRLPEGFGYLIAMGLEQALEYLAKFHFNSSQIVALQKTGIFNHAPERFWTLLADSGFTGDVWAVPEGTAVFANEPLLRIEAPLWQAQLVETYLLNTLNYQTLIATRAARLRDIAGEKATLLEFGTRRAFSPQASLWAARAALAGGLDATSNVLAALQLGQKPSGTMAHALVMALSALEGSEEQAFTAFHQYFPGAPLLIDTYDTVAAAQQLAEKVNSGDITLTGVRLDSGDLVTLSKQVRSLLPDVSIFASGDLDEWEIKRLKTAGAEIDGYGLGTKLVTGSPVNGVYKLVDIDDIPVMKLSSGKFTYPGRKQIFRSYVDAKLQADRLGLFDEIPGIEKPLLQLVIKKGKPLQPPESLTTIRQRTTVSVAGLPEETRRLENPISVKVQISPPLQQLTEETKKRTAKNAKETK</sequence>
<dbReference type="SUPFAM" id="SSF51690">
    <property type="entry name" value="Nicotinate/Quinolinate PRTase C-terminal domain-like"/>
    <property type="match status" value="1"/>
</dbReference>
<feature type="domain" description="Nicotinate phosphoribosyltransferase C-terminal" evidence="13">
    <location>
        <begin position="393"/>
        <end position="450"/>
    </location>
</feature>
<dbReference type="NCBIfam" id="TIGR01513">
    <property type="entry name" value="NAPRTase_put"/>
    <property type="match status" value="1"/>
</dbReference>
<dbReference type="EMBL" id="JACJQU010000002">
    <property type="protein sequence ID" value="MBD2293221.1"/>
    <property type="molecule type" value="Genomic_DNA"/>
</dbReference>
<dbReference type="GO" id="GO:0034355">
    <property type="term" value="P:NAD+ biosynthetic process via the salvage pathway"/>
    <property type="evidence" value="ECO:0007669"/>
    <property type="project" value="TreeGrafter"/>
</dbReference>
<comment type="catalytic activity">
    <reaction evidence="8 9">
        <text>5-phospho-alpha-D-ribose 1-diphosphate + nicotinate + ATP + H2O = nicotinate beta-D-ribonucleotide + ADP + phosphate + diphosphate</text>
        <dbReference type="Rhea" id="RHEA:36163"/>
        <dbReference type="ChEBI" id="CHEBI:15377"/>
        <dbReference type="ChEBI" id="CHEBI:30616"/>
        <dbReference type="ChEBI" id="CHEBI:32544"/>
        <dbReference type="ChEBI" id="CHEBI:33019"/>
        <dbReference type="ChEBI" id="CHEBI:43474"/>
        <dbReference type="ChEBI" id="CHEBI:57502"/>
        <dbReference type="ChEBI" id="CHEBI:58017"/>
        <dbReference type="ChEBI" id="CHEBI:456216"/>
        <dbReference type="EC" id="6.3.4.21"/>
    </reaction>
</comment>
<dbReference type="Pfam" id="PF17956">
    <property type="entry name" value="NAPRTase_C"/>
    <property type="match status" value="1"/>
</dbReference>
<gene>
    <name evidence="14" type="ORF">H6G06_06910</name>
</gene>